<dbReference type="WormBase" id="C32H11.13">
    <property type="protein sequence ID" value="CE44444"/>
    <property type="gene ID" value="WBGene00007876"/>
    <property type="gene designation" value="dct-19"/>
</dbReference>
<feature type="signal peptide" evidence="1">
    <location>
        <begin position="1"/>
        <end position="15"/>
    </location>
</feature>
<dbReference type="PhylomeDB" id="Q9XUH2"/>
<protein>
    <submittedName>
        <fullName evidence="3">CUB-like domain-containing protein</fullName>
    </submittedName>
</protein>
<dbReference type="UCSC" id="C32H11.13">
    <property type="organism name" value="c. elegans"/>
</dbReference>
<dbReference type="GeneID" id="183136"/>
<keyword evidence="4" id="KW-1185">Reference proteome</keyword>
<reference evidence="3 4" key="1">
    <citation type="journal article" date="1998" name="Science">
        <title>Genome sequence of the nematode C. elegans: a platform for investigating biology.</title>
        <authorList>
            <consortium name="The C. elegans sequencing consortium"/>
            <person name="Sulson J.E."/>
            <person name="Waterston R."/>
        </authorList>
    </citation>
    <scope>NUCLEOTIDE SEQUENCE [LARGE SCALE GENOMIC DNA]</scope>
    <source>
        <strain evidence="3 4">Bristol N2</strain>
    </source>
</reference>
<dbReference type="KEGG" id="cel:CELE_C32H11.13"/>
<name>Q9XUH2_CAEEL</name>
<dbReference type="eggNOG" id="ENOG502TJF3">
    <property type="taxonomic scope" value="Eukaryota"/>
</dbReference>
<dbReference type="HOGENOM" id="CLU_025754_1_0_1"/>
<dbReference type="Pfam" id="PF02408">
    <property type="entry name" value="CUB_2"/>
    <property type="match status" value="1"/>
</dbReference>
<dbReference type="Bgee" id="WBGene00007876">
    <property type="expression patterns" value="Expressed in material anatomical entity and 1 other cell type or tissue"/>
</dbReference>
<organism evidence="3 4">
    <name type="scientific">Caenorhabditis elegans</name>
    <dbReference type="NCBI Taxonomy" id="6239"/>
    <lineage>
        <taxon>Eukaryota</taxon>
        <taxon>Metazoa</taxon>
        <taxon>Ecdysozoa</taxon>
        <taxon>Nematoda</taxon>
        <taxon>Chromadorea</taxon>
        <taxon>Rhabditida</taxon>
        <taxon>Rhabditina</taxon>
        <taxon>Rhabditomorpha</taxon>
        <taxon>Rhabditoidea</taxon>
        <taxon>Rhabditidae</taxon>
        <taxon>Peloderinae</taxon>
        <taxon>Caenorhabditis</taxon>
    </lineage>
</organism>
<dbReference type="Proteomes" id="UP000001940">
    <property type="component" value="Chromosome IV"/>
</dbReference>
<evidence type="ECO:0000256" key="1">
    <source>
        <dbReference type="SAM" id="SignalP"/>
    </source>
</evidence>
<dbReference type="PANTHER" id="PTHR47155">
    <property type="entry name" value="DOWNSTREAM OF DAF-16 (REGULATED BY DAF-16)-RELATED"/>
    <property type="match status" value="1"/>
</dbReference>
<dbReference type="OMA" id="YIGCESN"/>
<keyword evidence="1" id="KW-0732">Signal</keyword>
<dbReference type="EMBL" id="BX284604">
    <property type="protein sequence ID" value="CAB05139.2"/>
    <property type="molecule type" value="Genomic_DNA"/>
</dbReference>
<evidence type="ECO:0000313" key="4">
    <source>
        <dbReference type="Proteomes" id="UP000001940"/>
    </source>
</evidence>
<evidence type="ECO:0000313" key="3">
    <source>
        <dbReference type="EMBL" id="CAB05139.2"/>
    </source>
</evidence>
<evidence type="ECO:0000259" key="2">
    <source>
        <dbReference type="Pfam" id="PF02408"/>
    </source>
</evidence>
<dbReference type="GO" id="GO:0045087">
    <property type="term" value="P:innate immune response"/>
    <property type="evidence" value="ECO:0000318"/>
    <property type="project" value="GO_Central"/>
</dbReference>
<dbReference type="RefSeq" id="NP_502475.2">
    <property type="nucleotide sequence ID" value="NM_070074.4"/>
</dbReference>
<dbReference type="CTD" id="183136"/>
<dbReference type="AGR" id="WB:WBGene00007876"/>
<dbReference type="AlphaFoldDB" id="Q9XUH2"/>
<dbReference type="InParanoid" id="Q9XUH2"/>
<evidence type="ECO:0000313" key="5">
    <source>
        <dbReference type="WormBase" id="C32H11.13"/>
    </source>
</evidence>
<dbReference type="OrthoDB" id="5795571at2759"/>
<feature type="domain" description="CUB-like" evidence="2">
    <location>
        <begin position="16"/>
        <end position="132"/>
    </location>
</feature>
<dbReference type="PANTHER" id="PTHR47155:SF1">
    <property type="entry name" value="CUB-LIKE DOMAIN-CONTAINING PROTEIN"/>
    <property type="match status" value="1"/>
</dbReference>
<proteinExistence type="predicted"/>
<dbReference type="InterPro" id="IPR003366">
    <property type="entry name" value="CUB-like_dom"/>
</dbReference>
<gene>
    <name evidence="3 5" type="primary">dct-19</name>
    <name evidence="5" type="ORF">C32H11.13</name>
    <name evidence="3" type="ORF">CELE_C32H11.13</name>
</gene>
<accession>Q9XUH2</accession>
<feature type="chain" id="PRO_5012587746" evidence="1">
    <location>
        <begin position="16"/>
        <end position="338"/>
    </location>
</feature>
<dbReference type="PaxDb" id="6239-C32H11.13"/>
<dbReference type="FunCoup" id="Q9XUH2">
    <property type="interactions" value="322"/>
</dbReference>
<sequence length="338" mass="37297">MLLISLLSLITLVLATGNVCKNGNVINKRLNGLPFYWPPTWNESQAAPFLEQGQLCSWTVTIPQGYYAKLIISGETLDLDSYFQTIDSAGNLARTTHEGLEPYYFVSPKFQLVVSNDSPATFAFKIIWLPLPPAVDLHYGIGFAGFVINATNTPYAHEYGASGITLLTFPENTTDLFSLRSVLVYEGNDLKTANYISNLFLLYQTGKQWVSRTNGIVVVNLEASTSMDQLLIQGSQYLTAIGEMVELRPELNSIYTGALQGGEKKSSLVSVADVKMRMVDVKMNLDATVAIYYGSPDVQTHDKTYTGEQLKQALPLEFPGDFTQFVVSNGKAVFTFES</sequence>